<evidence type="ECO:0000313" key="3">
    <source>
        <dbReference type="Proteomes" id="UP000198748"/>
    </source>
</evidence>
<protein>
    <recommendedName>
        <fullName evidence="4">DUF3592 domain-containing protein</fullName>
    </recommendedName>
</protein>
<evidence type="ECO:0000313" key="2">
    <source>
        <dbReference type="EMBL" id="SDD83287.1"/>
    </source>
</evidence>
<keyword evidence="1" id="KW-0812">Transmembrane</keyword>
<feature type="transmembrane region" description="Helical" evidence="1">
    <location>
        <begin position="25"/>
        <end position="47"/>
    </location>
</feature>
<dbReference type="Proteomes" id="UP000198748">
    <property type="component" value="Unassembled WGS sequence"/>
</dbReference>
<dbReference type="AlphaFoldDB" id="A0A1G6Y0P6"/>
<dbReference type="EMBL" id="FNAN01000002">
    <property type="protein sequence ID" value="SDD83287.1"/>
    <property type="molecule type" value="Genomic_DNA"/>
</dbReference>
<dbReference type="RefSeq" id="WP_090146833.1">
    <property type="nucleotide sequence ID" value="NZ_FNAN01000002.1"/>
</dbReference>
<proteinExistence type="predicted"/>
<feature type="transmembrane region" description="Helical" evidence="1">
    <location>
        <begin position="77"/>
        <end position="97"/>
    </location>
</feature>
<keyword evidence="3" id="KW-1185">Reference proteome</keyword>
<sequence>MLQHYALNEHYADRLSHRLLLAKKWWDRIIFFTFAAVFVSAWLGLVFRKEETGALMENYGGVFATWIFEEPYSQQRIIGVFGLVFLMNVAPTLLFFVRKNWIFPKASMNSRGYATVQSKEVVKLPRGRGATKTPKAHYVYVSHPVSGKVLPVEIPENWYNTLNAGNQVNAFYHPGSDNVLYLVNNLHPAAVH</sequence>
<accession>A0A1G6Y0P6</accession>
<organism evidence="2 3">
    <name type="scientific">Dyadobacter soli</name>
    <dbReference type="NCBI Taxonomy" id="659014"/>
    <lineage>
        <taxon>Bacteria</taxon>
        <taxon>Pseudomonadati</taxon>
        <taxon>Bacteroidota</taxon>
        <taxon>Cytophagia</taxon>
        <taxon>Cytophagales</taxon>
        <taxon>Spirosomataceae</taxon>
        <taxon>Dyadobacter</taxon>
    </lineage>
</organism>
<evidence type="ECO:0000256" key="1">
    <source>
        <dbReference type="SAM" id="Phobius"/>
    </source>
</evidence>
<reference evidence="3" key="1">
    <citation type="submission" date="2016-10" db="EMBL/GenBank/DDBJ databases">
        <authorList>
            <person name="Varghese N."/>
            <person name="Submissions S."/>
        </authorList>
    </citation>
    <scope>NUCLEOTIDE SEQUENCE [LARGE SCALE GENOMIC DNA]</scope>
    <source>
        <strain evidence="3">DSM 25329</strain>
    </source>
</reference>
<keyword evidence="1" id="KW-0472">Membrane</keyword>
<dbReference type="OrthoDB" id="950611at2"/>
<name>A0A1G6Y0P6_9BACT</name>
<keyword evidence="1" id="KW-1133">Transmembrane helix</keyword>
<gene>
    <name evidence="2" type="ORF">SAMN04487996_102298</name>
</gene>
<evidence type="ECO:0008006" key="4">
    <source>
        <dbReference type="Google" id="ProtNLM"/>
    </source>
</evidence>